<reference evidence="1" key="1">
    <citation type="submission" date="2015-12" db="EMBL/GenBank/DDBJ databases">
        <title>Gene expression during late stages of embryo sac development: a critical building block for successful pollen-pistil interactions.</title>
        <authorList>
            <person name="Liu Y."/>
            <person name="Joly V."/>
            <person name="Sabar M."/>
            <person name="Matton D.P."/>
        </authorList>
    </citation>
    <scope>NUCLEOTIDE SEQUENCE</scope>
</reference>
<dbReference type="EMBL" id="GEDG01020005">
    <property type="protein sequence ID" value="JAP19475.1"/>
    <property type="molecule type" value="Transcribed_RNA"/>
</dbReference>
<dbReference type="AlphaFoldDB" id="A0A0V0HH48"/>
<organism evidence="1">
    <name type="scientific">Solanum chacoense</name>
    <name type="common">Chaco potato</name>
    <dbReference type="NCBI Taxonomy" id="4108"/>
    <lineage>
        <taxon>Eukaryota</taxon>
        <taxon>Viridiplantae</taxon>
        <taxon>Streptophyta</taxon>
        <taxon>Embryophyta</taxon>
        <taxon>Tracheophyta</taxon>
        <taxon>Spermatophyta</taxon>
        <taxon>Magnoliopsida</taxon>
        <taxon>eudicotyledons</taxon>
        <taxon>Gunneridae</taxon>
        <taxon>Pentapetalae</taxon>
        <taxon>asterids</taxon>
        <taxon>lamiids</taxon>
        <taxon>Solanales</taxon>
        <taxon>Solanaceae</taxon>
        <taxon>Solanoideae</taxon>
        <taxon>Solaneae</taxon>
        <taxon>Solanum</taxon>
    </lineage>
</organism>
<accession>A0A0V0HH48</accession>
<evidence type="ECO:0000313" key="1">
    <source>
        <dbReference type="EMBL" id="JAP19475.1"/>
    </source>
</evidence>
<sequence length="61" mass="7228">MSHTILLLPVIMISSNINYQITTQIWSRMPIRHKVINFTMSHVKLLNYYAEHAKLGSRRLF</sequence>
<proteinExistence type="predicted"/>
<name>A0A0V0HH48_SOLCH</name>
<protein>
    <submittedName>
        <fullName evidence="1">Putative ovule protein</fullName>
    </submittedName>
</protein>